<comment type="caution">
    <text evidence="1">The sequence shown here is derived from an EMBL/GenBank/DDBJ whole genome shotgun (WGS) entry which is preliminary data.</text>
</comment>
<accession>A0AAD7DH78</accession>
<dbReference type="EMBL" id="JARKIE010000072">
    <property type="protein sequence ID" value="KAJ7689496.1"/>
    <property type="molecule type" value="Genomic_DNA"/>
</dbReference>
<keyword evidence="2" id="KW-1185">Reference proteome</keyword>
<name>A0AAD7DH78_MYCRO</name>
<proteinExistence type="predicted"/>
<reference evidence="1" key="1">
    <citation type="submission" date="2023-03" db="EMBL/GenBank/DDBJ databases">
        <title>Massive genome expansion in bonnet fungi (Mycena s.s.) driven by repeated elements and novel gene families across ecological guilds.</title>
        <authorList>
            <consortium name="Lawrence Berkeley National Laboratory"/>
            <person name="Harder C.B."/>
            <person name="Miyauchi S."/>
            <person name="Viragh M."/>
            <person name="Kuo A."/>
            <person name="Thoen E."/>
            <person name="Andreopoulos B."/>
            <person name="Lu D."/>
            <person name="Skrede I."/>
            <person name="Drula E."/>
            <person name="Henrissat B."/>
            <person name="Morin E."/>
            <person name="Kohler A."/>
            <person name="Barry K."/>
            <person name="LaButti K."/>
            <person name="Morin E."/>
            <person name="Salamov A."/>
            <person name="Lipzen A."/>
            <person name="Mereny Z."/>
            <person name="Hegedus B."/>
            <person name="Baldrian P."/>
            <person name="Stursova M."/>
            <person name="Weitz H."/>
            <person name="Taylor A."/>
            <person name="Grigoriev I.V."/>
            <person name="Nagy L.G."/>
            <person name="Martin F."/>
            <person name="Kauserud H."/>
        </authorList>
    </citation>
    <scope>NUCLEOTIDE SEQUENCE</scope>
    <source>
        <strain evidence="1">CBHHK067</strain>
    </source>
</reference>
<sequence>MVEIYTRTASKSKNAPLKQCSIASEIPLDQLKVSPLQLKQLKEIHQRHATTIDDSVSPVDYQYGVGDDDQLSAPTIMVQQGLDIDARERLNNRWSLQWSRSSGKSAKTAASMKRMLFLWHVVLRHFAAGFNAR</sequence>
<evidence type="ECO:0000313" key="2">
    <source>
        <dbReference type="Proteomes" id="UP001221757"/>
    </source>
</evidence>
<dbReference type="AlphaFoldDB" id="A0AAD7DH78"/>
<organism evidence="1 2">
    <name type="scientific">Mycena rosella</name>
    <name type="common">Pink bonnet</name>
    <name type="synonym">Agaricus rosellus</name>
    <dbReference type="NCBI Taxonomy" id="1033263"/>
    <lineage>
        <taxon>Eukaryota</taxon>
        <taxon>Fungi</taxon>
        <taxon>Dikarya</taxon>
        <taxon>Basidiomycota</taxon>
        <taxon>Agaricomycotina</taxon>
        <taxon>Agaricomycetes</taxon>
        <taxon>Agaricomycetidae</taxon>
        <taxon>Agaricales</taxon>
        <taxon>Marasmiineae</taxon>
        <taxon>Mycenaceae</taxon>
        <taxon>Mycena</taxon>
    </lineage>
</organism>
<gene>
    <name evidence="1" type="ORF">B0H17DRAFT_1135069</name>
</gene>
<protein>
    <submittedName>
        <fullName evidence="1">Uncharacterized protein</fullName>
    </submittedName>
</protein>
<dbReference type="Proteomes" id="UP001221757">
    <property type="component" value="Unassembled WGS sequence"/>
</dbReference>
<evidence type="ECO:0000313" key="1">
    <source>
        <dbReference type="EMBL" id="KAJ7689496.1"/>
    </source>
</evidence>